<protein>
    <submittedName>
        <fullName evidence="1">Uncharacterized protein</fullName>
    </submittedName>
</protein>
<reference evidence="1" key="1">
    <citation type="journal article" date="2015" name="Nature">
        <title>Complex archaea that bridge the gap between prokaryotes and eukaryotes.</title>
        <authorList>
            <person name="Spang A."/>
            <person name="Saw J.H."/>
            <person name="Jorgensen S.L."/>
            <person name="Zaremba-Niedzwiedzka K."/>
            <person name="Martijn J."/>
            <person name="Lind A.E."/>
            <person name="van Eijk R."/>
            <person name="Schleper C."/>
            <person name="Guy L."/>
            <person name="Ettema T.J."/>
        </authorList>
    </citation>
    <scope>NUCLEOTIDE SEQUENCE</scope>
</reference>
<evidence type="ECO:0000313" key="1">
    <source>
        <dbReference type="EMBL" id="KKM77232.1"/>
    </source>
</evidence>
<accession>A0A0F9N729</accession>
<name>A0A0F9N729_9ZZZZ</name>
<sequence>MTYFRKFACLCLGHTYVIRRFRRNHKILGWQECLVCGYQPIAIAWRDASNSIRLPSPLCCSEEDPRIRGLVEMEKVDAVKASNKVA</sequence>
<gene>
    <name evidence="1" type="ORF">LCGC14_1372080</name>
</gene>
<proteinExistence type="predicted"/>
<comment type="caution">
    <text evidence="1">The sequence shown here is derived from an EMBL/GenBank/DDBJ whole genome shotgun (WGS) entry which is preliminary data.</text>
</comment>
<dbReference type="AlphaFoldDB" id="A0A0F9N729"/>
<organism evidence="1">
    <name type="scientific">marine sediment metagenome</name>
    <dbReference type="NCBI Taxonomy" id="412755"/>
    <lineage>
        <taxon>unclassified sequences</taxon>
        <taxon>metagenomes</taxon>
        <taxon>ecological metagenomes</taxon>
    </lineage>
</organism>
<dbReference type="EMBL" id="LAZR01008674">
    <property type="protein sequence ID" value="KKM77232.1"/>
    <property type="molecule type" value="Genomic_DNA"/>
</dbReference>